<sequence length="126" mass="14679">MGLGSHRDREVIVAFSWPLEIGCWRKIGHGGCCGQRRRTLSRRGRWKISRLQLLVSRLLLFPTGILYRLMFVAVLVHFLLIVLSDPTKRRVYDREILPQIQDYNFIGRLVLVEESAVLLFDNFLLA</sequence>
<evidence type="ECO:0000256" key="1">
    <source>
        <dbReference type="SAM" id="Phobius"/>
    </source>
</evidence>
<organism evidence="2 3">
    <name type="scientific">Platanthera guangdongensis</name>
    <dbReference type="NCBI Taxonomy" id="2320717"/>
    <lineage>
        <taxon>Eukaryota</taxon>
        <taxon>Viridiplantae</taxon>
        <taxon>Streptophyta</taxon>
        <taxon>Embryophyta</taxon>
        <taxon>Tracheophyta</taxon>
        <taxon>Spermatophyta</taxon>
        <taxon>Magnoliopsida</taxon>
        <taxon>Liliopsida</taxon>
        <taxon>Asparagales</taxon>
        <taxon>Orchidaceae</taxon>
        <taxon>Orchidoideae</taxon>
        <taxon>Orchideae</taxon>
        <taxon>Orchidinae</taxon>
        <taxon>Platanthera</taxon>
    </lineage>
</organism>
<keyword evidence="3" id="KW-1185">Reference proteome</keyword>
<reference evidence="2 3" key="1">
    <citation type="journal article" date="2022" name="Nat. Plants">
        <title>Genomes of leafy and leafless Platanthera orchids illuminate the evolution of mycoheterotrophy.</title>
        <authorList>
            <person name="Li M.H."/>
            <person name="Liu K.W."/>
            <person name="Li Z."/>
            <person name="Lu H.C."/>
            <person name="Ye Q.L."/>
            <person name="Zhang D."/>
            <person name="Wang J.Y."/>
            <person name="Li Y.F."/>
            <person name="Zhong Z.M."/>
            <person name="Liu X."/>
            <person name="Yu X."/>
            <person name="Liu D.K."/>
            <person name="Tu X.D."/>
            <person name="Liu B."/>
            <person name="Hao Y."/>
            <person name="Liao X.Y."/>
            <person name="Jiang Y.T."/>
            <person name="Sun W.H."/>
            <person name="Chen J."/>
            <person name="Chen Y.Q."/>
            <person name="Ai Y."/>
            <person name="Zhai J.W."/>
            <person name="Wu S.S."/>
            <person name="Zhou Z."/>
            <person name="Hsiao Y.Y."/>
            <person name="Wu W.L."/>
            <person name="Chen Y.Y."/>
            <person name="Lin Y.F."/>
            <person name="Hsu J.L."/>
            <person name="Li C.Y."/>
            <person name="Wang Z.W."/>
            <person name="Zhao X."/>
            <person name="Zhong W.Y."/>
            <person name="Ma X.K."/>
            <person name="Ma L."/>
            <person name="Huang J."/>
            <person name="Chen G.Z."/>
            <person name="Huang M.Z."/>
            <person name="Huang L."/>
            <person name="Peng D.H."/>
            <person name="Luo Y.B."/>
            <person name="Zou S.Q."/>
            <person name="Chen S.P."/>
            <person name="Lan S."/>
            <person name="Tsai W.C."/>
            <person name="Van de Peer Y."/>
            <person name="Liu Z.J."/>
        </authorList>
    </citation>
    <scope>NUCLEOTIDE SEQUENCE [LARGE SCALE GENOMIC DNA]</scope>
    <source>
        <strain evidence="2">Lor288</strain>
    </source>
</reference>
<protein>
    <submittedName>
        <fullName evidence="2">Uncharacterized protein</fullName>
    </submittedName>
</protein>
<keyword evidence="1" id="KW-0472">Membrane</keyword>
<accession>A0ABR2M1Z3</accession>
<keyword evidence="1" id="KW-1133">Transmembrane helix</keyword>
<feature type="transmembrane region" description="Helical" evidence="1">
    <location>
        <begin position="65"/>
        <end position="84"/>
    </location>
</feature>
<comment type="caution">
    <text evidence="2">The sequence shown here is derived from an EMBL/GenBank/DDBJ whole genome shotgun (WGS) entry which is preliminary data.</text>
</comment>
<dbReference type="Proteomes" id="UP001412067">
    <property type="component" value="Unassembled WGS sequence"/>
</dbReference>
<evidence type="ECO:0000313" key="2">
    <source>
        <dbReference type="EMBL" id="KAK8958094.1"/>
    </source>
</evidence>
<proteinExistence type="predicted"/>
<name>A0ABR2M1Z3_9ASPA</name>
<gene>
    <name evidence="2" type="ORF">KSP40_PGU018659</name>
</gene>
<keyword evidence="1" id="KW-0812">Transmembrane</keyword>
<evidence type="ECO:0000313" key="3">
    <source>
        <dbReference type="Proteomes" id="UP001412067"/>
    </source>
</evidence>
<dbReference type="EMBL" id="JBBWWR010000012">
    <property type="protein sequence ID" value="KAK8958094.1"/>
    <property type="molecule type" value="Genomic_DNA"/>
</dbReference>